<comment type="caution">
    <text evidence="1">The sequence shown here is derived from an EMBL/GenBank/DDBJ whole genome shotgun (WGS) entry which is preliminary data.</text>
</comment>
<accession>A8RJ86</accession>
<evidence type="ECO:0000313" key="2">
    <source>
        <dbReference type="Proteomes" id="UP000005396"/>
    </source>
</evidence>
<reference evidence="1 2" key="1">
    <citation type="submission" date="2007-08" db="EMBL/GenBank/DDBJ databases">
        <authorList>
            <person name="Fulton L."/>
            <person name="Clifton S."/>
            <person name="Fulton B."/>
            <person name="Xu J."/>
            <person name="Minx P."/>
            <person name="Pepin K.H."/>
            <person name="Johnson M."/>
            <person name="Thiruvilangam P."/>
            <person name="Bhonagiri V."/>
            <person name="Nash W.E."/>
            <person name="Mardis E.R."/>
            <person name="Wilson R.K."/>
        </authorList>
    </citation>
    <scope>NUCLEOTIDE SEQUENCE [LARGE SCALE GENOMIC DNA]</scope>
    <source>
        <strain evidence="2">ATCC BAA-613 / DSM 15670 / CCUG 46953 / JCM 12243 / WAL 16351</strain>
    </source>
</reference>
<protein>
    <submittedName>
        <fullName evidence="1">Uncharacterized protein</fullName>
    </submittedName>
</protein>
<gene>
    <name evidence="1" type="ORF">CLOBOL_01136</name>
</gene>
<evidence type="ECO:0000313" key="1">
    <source>
        <dbReference type="EMBL" id="EDP18774.1"/>
    </source>
</evidence>
<dbReference type="AlphaFoldDB" id="A8RJ86"/>
<dbReference type="EMBL" id="ABCC02000011">
    <property type="protein sequence ID" value="EDP18774.1"/>
    <property type="molecule type" value="Genomic_DNA"/>
</dbReference>
<dbReference type="Proteomes" id="UP000005396">
    <property type="component" value="Unassembled WGS sequence"/>
</dbReference>
<dbReference type="PaxDb" id="411902-CLOBOL_01136"/>
<reference evidence="1 2" key="2">
    <citation type="submission" date="2007-09" db="EMBL/GenBank/DDBJ databases">
        <title>Draft genome sequence of Clostridium bolteae (ATCC BAA-613).</title>
        <authorList>
            <person name="Sudarsanam P."/>
            <person name="Ley R."/>
            <person name="Guruge J."/>
            <person name="Turnbaugh P.J."/>
            <person name="Mahowald M."/>
            <person name="Liep D."/>
            <person name="Gordon J."/>
        </authorList>
    </citation>
    <scope>NUCLEOTIDE SEQUENCE [LARGE SCALE GENOMIC DNA]</scope>
    <source>
        <strain evidence="2">ATCC BAA-613 / DSM 15670 / CCUG 46953 / JCM 12243 / WAL 16351</strain>
    </source>
</reference>
<dbReference type="HOGENOM" id="CLU_2698058_0_0_9"/>
<sequence length="73" mass="8550">MRVVPREMSELNPVPECSYCVPGRFFICGPDSRLMSMEKKINRNRNPVCTRHLKDRCQVLIARRECHGICERS</sequence>
<organism evidence="1 2">
    <name type="scientific">Enterocloster bolteae (strain ATCC BAA-613 / DSM 15670 / CCUG 46953 / JCM 12243 / WAL 16351)</name>
    <name type="common">Clostridium bolteae</name>
    <dbReference type="NCBI Taxonomy" id="411902"/>
    <lineage>
        <taxon>Bacteria</taxon>
        <taxon>Bacillati</taxon>
        <taxon>Bacillota</taxon>
        <taxon>Clostridia</taxon>
        <taxon>Lachnospirales</taxon>
        <taxon>Lachnospiraceae</taxon>
        <taxon>Enterocloster</taxon>
    </lineage>
</organism>
<proteinExistence type="predicted"/>
<name>A8RJ86_ENTBW</name>